<reference evidence="3 4" key="1">
    <citation type="submission" date="2024-03" db="EMBL/GenBank/DDBJ databases">
        <title>Adaptation during the transition from Ophiocordyceps entomopathogen to insect associate is accompanied by gene loss and intensified selection.</title>
        <authorList>
            <person name="Ward C.M."/>
            <person name="Onetto C.A."/>
            <person name="Borneman A.R."/>
        </authorList>
    </citation>
    <scope>NUCLEOTIDE SEQUENCE [LARGE SCALE GENOMIC DNA]</scope>
    <source>
        <strain evidence="3">AWRI1</strain>
        <tissue evidence="3">Single Adult Female</tissue>
    </source>
</reference>
<dbReference type="InterPro" id="IPR007604">
    <property type="entry name" value="CP2"/>
</dbReference>
<feature type="compositionally biased region" description="Polar residues" evidence="1">
    <location>
        <begin position="347"/>
        <end position="356"/>
    </location>
</feature>
<organism evidence="3 4">
    <name type="scientific">Parthenolecanium corni</name>
    <dbReference type="NCBI Taxonomy" id="536013"/>
    <lineage>
        <taxon>Eukaryota</taxon>
        <taxon>Metazoa</taxon>
        <taxon>Ecdysozoa</taxon>
        <taxon>Arthropoda</taxon>
        <taxon>Hexapoda</taxon>
        <taxon>Insecta</taxon>
        <taxon>Pterygota</taxon>
        <taxon>Neoptera</taxon>
        <taxon>Paraneoptera</taxon>
        <taxon>Hemiptera</taxon>
        <taxon>Sternorrhyncha</taxon>
        <taxon>Coccoidea</taxon>
        <taxon>Coccidae</taxon>
        <taxon>Parthenolecanium</taxon>
    </lineage>
</organism>
<dbReference type="Pfam" id="PF04516">
    <property type="entry name" value="CP2"/>
    <property type="match status" value="1"/>
</dbReference>
<sequence length="534" mass="57803">MAALPRACHAYDKRTTSASGTVNPTALLSGHLKGPNGVISSGGLEIGANQLQDLQGLFLHHQPQIKREPEDLSHHRGKASGGLDKGRPKVVLVTPGSSSSELVVDVVNNNNNNAAPSIKEEFIQSPQHGSRSINGTPSSTSPIIGSDLQQSTGTPIELITAEGLKSGATMYSGHIFATMPNAQPHSGGSGSPSPNTYADHSQYTSTTALATSAGYITTSAGRAPNFADPYFREYFTSEPSPYTTQVRQPAVYADSADANANSVAASSYVERYVRQTTAYHNSKGVISAAGLTVDLPSPDSGIGADTITPRDQNAIQQSFDYAEMCQTPIISEPTGRTSVGPPAHSPATVTGATSRSRPWHDFGRNNEADKIQIQKVYSNYGFRYYLETSISTNQRREDDRVTYINKGQFYGITMEYVPDPDNPLKAQTVKSIRNTTGVIFNVRDWTRESNRGNGIMELTIHTAVFLADNMWAPKTKEIINLGRSVATRVRAPSAHFHFSAVALIIGDHSNNRRPHSRLWLVVDPFCWACEYDGM</sequence>
<feature type="region of interest" description="Disordered" evidence="1">
    <location>
        <begin position="332"/>
        <end position="365"/>
    </location>
</feature>
<proteinExistence type="predicted"/>
<dbReference type="Proteomes" id="UP001367676">
    <property type="component" value="Unassembled WGS sequence"/>
</dbReference>
<comment type="caution">
    <text evidence="3">The sequence shown here is derived from an EMBL/GenBank/DDBJ whole genome shotgun (WGS) entry which is preliminary data.</text>
</comment>
<feature type="domain" description="Grh/CP2 DB" evidence="2">
    <location>
        <begin position="372"/>
        <end position="432"/>
    </location>
</feature>
<dbReference type="EMBL" id="JBBCAQ010000036">
    <property type="protein sequence ID" value="KAK7576469.1"/>
    <property type="molecule type" value="Genomic_DNA"/>
</dbReference>
<dbReference type="PANTHER" id="PTHR11037:SF20">
    <property type="entry name" value="PROTEIN GRAINYHEAD"/>
    <property type="match status" value="1"/>
</dbReference>
<protein>
    <recommendedName>
        <fullName evidence="2">Grh/CP2 DB domain-containing protein</fullName>
    </recommendedName>
</protein>
<dbReference type="PANTHER" id="PTHR11037">
    <property type="entry name" value="TRANSCRIPTION FACTOR CP2"/>
    <property type="match status" value="1"/>
</dbReference>
<gene>
    <name evidence="3" type="ORF">V9T40_012755</name>
</gene>
<dbReference type="GO" id="GO:0000978">
    <property type="term" value="F:RNA polymerase II cis-regulatory region sequence-specific DNA binding"/>
    <property type="evidence" value="ECO:0007669"/>
    <property type="project" value="TreeGrafter"/>
</dbReference>
<evidence type="ECO:0000259" key="2">
    <source>
        <dbReference type="Pfam" id="PF04516"/>
    </source>
</evidence>
<evidence type="ECO:0000256" key="1">
    <source>
        <dbReference type="SAM" id="MobiDB-lite"/>
    </source>
</evidence>
<dbReference type="InterPro" id="IPR040167">
    <property type="entry name" value="TF_CP2-like"/>
</dbReference>
<name>A0AAN9XZQ7_9HEMI</name>
<dbReference type="GO" id="GO:0005634">
    <property type="term" value="C:nucleus"/>
    <property type="evidence" value="ECO:0007669"/>
    <property type="project" value="TreeGrafter"/>
</dbReference>
<feature type="region of interest" description="Disordered" evidence="1">
    <location>
        <begin position="67"/>
        <end position="89"/>
    </location>
</feature>
<keyword evidence="4" id="KW-1185">Reference proteome</keyword>
<accession>A0AAN9XZQ7</accession>
<dbReference type="AlphaFoldDB" id="A0AAN9XZQ7"/>
<dbReference type="GO" id="GO:0001228">
    <property type="term" value="F:DNA-binding transcription activator activity, RNA polymerase II-specific"/>
    <property type="evidence" value="ECO:0007669"/>
    <property type="project" value="TreeGrafter"/>
</dbReference>
<evidence type="ECO:0000313" key="4">
    <source>
        <dbReference type="Proteomes" id="UP001367676"/>
    </source>
</evidence>
<evidence type="ECO:0000313" key="3">
    <source>
        <dbReference type="EMBL" id="KAK7576469.1"/>
    </source>
</evidence>
<feature type="region of interest" description="Disordered" evidence="1">
    <location>
        <begin position="179"/>
        <end position="200"/>
    </location>
</feature>